<evidence type="ECO:0000256" key="9">
    <source>
        <dbReference type="ARBA" id="ARBA00055847"/>
    </source>
</evidence>
<dbReference type="Gene3D" id="3.40.50.1820">
    <property type="entry name" value="alpha/beta hydrolase"/>
    <property type="match status" value="1"/>
</dbReference>
<dbReference type="Pfam" id="PF00450">
    <property type="entry name" value="Peptidase_S10"/>
    <property type="match status" value="1"/>
</dbReference>
<dbReference type="GO" id="GO:0006508">
    <property type="term" value="P:proteolysis"/>
    <property type="evidence" value="ECO:0007669"/>
    <property type="project" value="UniProtKB-KW"/>
</dbReference>
<dbReference type="GO" id="GO:0004185">
    <property type="term" value="F:serine-type carboxypeptidase activity"/>
    <property type="evidence" value="ECO:0007669"/>
    <property type="project" value="InterPro"/>
</dbReference>
<dbReference type="OrthoDB" id="443318at2759"/>
<gene>
    <name evidence="13" type="ORF">CAUJ_LOCUS12437</name>
</gene>
<dbReference type="GO" id="GO:0005576">
    <property type="term" value="C:extracellular region"/>
    <property type="evidence" value="ECO:0007669"/>
    <property type="project" value="UniProtKB-SubCell"/>
</dbReference>
<accession>A0A8S1HPX9</accession>
<protein>
    <recommendedName>
        <fullName evidence="10">Retinoid-inducible serine carboxypeptidase</fullName>
    </recommendedName>
    <alternativeName>
        <fullName evidence="11">Serine carboxypeptidase 1</fullName>
    </alternativeName>
</protein>
<evidence type="ECO:0000256" key="4">
    <source>
        <dbReference type="ARBA" id="ARBA00022645"/>
    </source>
</evidence>
<dbReference type="AlphaFoldDB" id="A0A8S1HPX9"/>
<keyword evidence="4" id="KW-0121">Carboxypeptidase</keyword>
<evidence type="ECO:0000256" key="10">
    <source>
        <dbReference type="ARBA" id="ARBA00070242"/>
    </source>
</evidence>
<evidence type="ECO:0000256" key="5">
    <source>
        <dbReference type="ARBA" id="ARBA00022670"/>
    </source>
</evidence>
<dbReference type="InterPro" id="IPR029058">
    <property type="entry name" value="AB_hydrolase_fold"/>
</dbReference>
<evidence type="ECO:0000256" key="8">
    <source>
        <dbReference type="ARBA" id="ARBA00023180"/>
    </source>
</evidence>
<comment type="subcellular location">
    <subcellularLocation>
        <location evidence="1">Secreted</location>
    </subcellularLocation>
</comment>
<dbReference type="InterPro" id="IPR001563">
    <property type="entry name" value="Peptidase_S10"/>
</dbReference>
<keyword evidence="14" id="KW-1185">Reference proteome</keyword>
<evidence type="ECO:0000256" key="12">
    <source>
        <dbReference type="SAM" id="SignalP"/>
    </source>
</evidence>
<evidence type="ECO:0000256" key="7">
    <source>
        <dbReference type="ARBA" id="ARBA00022801"/>
    </source>
</evidence>
<sequence length="436" mass="49165">MPRLLSLAVALIFAPAFLDAGAHNTVNTWNGTLQYDEDWGYVDIRANAHTFWWLYAVKPANNRPLFVWLQGGPGSSSSGFGNFEETGPKTINNNDNPATWLQVADIVYVDNPVGSGFSYVDNNSAYTTNITQIGQDLLTWLRKFLVLHSEYRTRPFYIFCESYGGKMSAEFARVITNAIKEGSLQLNFRAVALGDSWISAMDYVNTWGPYLYANSFLDDHQLATVNKEAARCQSLVDQQKWTQATNCWGNMENLIGEETNGVSWYNILKQGGTDDWSSSSSFSTSPIARLYNRFVKPQNSDALSSYMDTTVRQKLGIIPNNVKFGAQSGAVFNAQSDDFMTPNWDTVDQLLKDGYNVVVYNGNEDLICNTIGTAMWVNRLTWPQMASFNSTMRHSFKTKSYPLAGYYKFHNNLSFWWILRAGHMVGFYSTKRKTAA</sequence>
<keyword evidence="5" id="KW-0645">Protease</keyword>
<comment type="function">
    <text evidence="9">May be involved in vascular wall and kidney homeostasis.</text>
</comment>
<dbReference type="PANTHER" id="PTHR11802">
    <property type="entry name" value="SERINE PROTEASE FAMILY S10 SERINE CARBOXYPEPTIDASE"/>
    <property type="match status" value="1"/>
</dbReference>
<keyword evidence="8" id="KW-0325">Glycoprotein</keyword>
<evidence type="ECO:0000256" key="11">
    <source>
        <dbReference type="ARBA" id="ARBA00077736"/>
    </source>
</evidence>
<evidence type="ECO:0000256" key="6">
    <source>
        <dbReference type="ARBA" id="ARBA00022729"/>
    </source>
</evidence>
<keyword evidence="3" id="KW-0964">Secreted</keyword>
<dbReference type="SUPFAM" id="SSF53474">
    <property type="entry name" value="alpha/beta-Hydrolases"/>
    <property type="match status" value="1"/>
</dbReference>
<reference evidence="13" key="1">
    <citation type="submission" date="2020-10" db="EMBL/GenBank/DDBJ databases">
        <authorList>
            <person name="Kikuchi T."/>
        </authorList>
    </citation>
    <scope>NUCLEOTIDE SEQUENCE</scope>
    <source>
        <strain evidence="13">NKZ352</strain>
    </source>
</reference>
<dbReference type="EMBL" id="CAJGYM010000074">
    <property type="protein sequence ID" value="CAD6196523.1"/>
    <property type="molecule type" value="Genomic_DNA"/>
</dbReference>
<evidence type="ECO:0000313" key="14">
    <source>
        <dbReference type="Proteomes" id="UP000835052"/>
    </source>
</evidence>
<name>A0A8S1HPX9_9PELO</name>
<keyword evidence="6 12" id="KW-0732">Signal</keyword>
<proteinExistence type="inferred from homology"/>
<feature type="chain" id="PRO_5035845510" description="Retinoid-inducible serine carboxypeptidase" evidence="12">
    <location>
        <begin position="21"/>
        <end position="436"/>
    </location>
</feature>
<evidence type="ECO:0000256" key="2">
    <source>
        <dbReference type="ARBA" id="ARBA00009431"/>
    </source>
</evidence>
<feature type="signal peptide" evidence="12">
    <location>
        <begin position="1"/>
        <end position="20"/>
    </location>
</feature>
<comment type="caution">
    <text evidence="13">The sequence shown here is derived from an EMBL/GenBank/DDBJ whole genome shotgun (WGS) entry which is preliminary data.</text>
</comment>
<evidence type="ECO:0000256" key="3">
    <source>
        <dbReference type="ARBA" id="ARBA00022525"/>
    </source>
</evidence>
<comment type="similarity">
    <text evidence="2">Belongs to the peptidase S10 family.</text>
</comment>
<evidence type="ECO:0000313" key="13">
    <source>
        <dbReference type="EMBL" id="CAD6196523.1"/>
    </source>
</evidence>
<organism evidence="13 14">
    <name type="scientific">Caenorhabditis auriculariae</name>
    <dbReference type="NCBI Taxonomy" id="2777116"/>
    <lineage>
        <taxon>Eukaryota</taxon>
        <taxon>Metazoa</taxon>
        <taxon>Ecdysozoa</taxon>
        <taxon>Nematoda</taxon>
        <taxon>Chromadorea</taxon>
        <taxon>Rhabditida</taxon>
        <taxon>Rhabditina</taxon>
        <taxon>Rhabditomorpha</taxon>
        <taxon>Rhabditoidea</taxon>
        <taxon>Rhabditidae</taxon>
        <taxon>Peloderinae</taxon>
        <taxon>Caenorhabditis</taxon>
    </lineage>
</organism>
<dbReference type="PRINTS" id="PR00724">
    <property type="entry name" value="CRBOXYPTASEC"/>
</dbReference>
<keyword evidence="7" id="KW-0378">Hydrolase</keyword>
<dbReference type="FunFam" id="3.40.50.1820:FF:000075">
    <property type="entry name" value="Carboxypeptidase"/>
    <property type="match status" value="1"/>
</dbReference>
<evidence type="ECO:0000256" key="1">
    <source>
        <dbReference type="ARBA" id="ARBA00004613"/>
    </source>
</evidence>
<dbReference type="PANTHER" id="PTHR11802:SF3">
    <property type="entry name" value="RETINOID-INDUCIBLE SERINE CARBOXYPEPTIDASE"/>
    <property type="match status" value="1"/>
</dbReference>
<dbReference type="Proteomes" id="UP000835052">
    <property type="component" value="Unassembled WGS sequence"/>
</dbReference>